<keyword evidence="3" id="KW-1185">Reference proteome</keyword>
<organism evidence="2 3">
    <name type="scientific">Volvox africanus</name>
    <dbReference type="NCBI Taxonomy" id="51714"/>
    <lineage>
        <taxon>Eukaryota</taxon>
        <taxon>Viridiplantae</taxon>
        <taxon>Chlorophyta</taxon>
        <taxon>core chlorophytes</taxon>
        <taxon>Chlorophyceae</taxon>
        <taxon>CS clade</taxon>
        <taxon>Chlamydomonadales</taxon>
        <taxon>Volvocaceae</taxon>
        <taxon>Volvox</taxon>
    </lineage>
</organism>
<evidence type="ECO:0000256" key="1">
    <source>
        <dbReference type="SAM" id="MobiDB-lite"/>
    </source>
</evidence>
<feature type="compositionally biased region" description="Basic and acidic residues" evidence="1">
    <location>
        <begin position="1"/>
        <end position="14"/>
    </location>
</feature>
<protein>
    <submittedName>
        <fullName evidence="2">Uncharacterized protein</fullName>
    </submittedName>
</protein>
<comment type="caution">
    <text evidence="2">The sequence shown here is derived from an EMBL/GenBank/DDBJ whole genome shotgun (WGS) entry which is preliminary data.</text>
</comment>
<reference evidence="2 3" key="1">
    <citation type="journal article" date="2023" name="IScience">
        <title>Expanded male sex-determining region conserved during the evolution of homothallism in the green alga Volvox.</title>
        <authorList>
            <person name="Yamamoto K."/>
            <person name="Matsuzaki R."/>
            <person name="Mahakham W."/>
            <person name="Heman W."/>
            <person name="Sekimoto H."/>
            <person name="Kawachi M."/>
            <person name="Minakuchi Y."/>
            <person name="Toyoda A."/>
            <person name="Nozaki H."/>
        </authorList>
    </citation>
    <scope>NUCLEOTIDE SEQUENCE [LARGE SCALE GENOMIC DNA]</scope>
    <source>
        <strain evidence="2 3">NIES-4468</strain>
    </source>
</reference>
<gene>
    <name evidence="2" type="ORF">VaNZ11_002721</name>
</gene>
<accession>A0ABQ5RTC8</accession>
<name>A0ABQ5RTC8_9CHLO</name>
<evidence type="ECO:0000313" key="3">
    <source>
        <dbReference type="Proteomes" id="UP001165090"/>
    </source>
</evidence>
<proteinExistence type="predicted"/>
<feature type="region of interest" description="Disordered" evidence="1">
    <location>
        <begin position="1"/>
        <end position="21"/>
    </location>
</feature>
<dbReference type="Proteomes" id="UP001165090">
    <property type="component" value="Unassembled WGS sequence"/>
</dbReference>
<evidence type="ECO:0000313" key="2">
    <source>
        <dbReference type="EMBL" id="GLI60563.1"/>
    </source>
</evidence>
<dbReference type="EMBL" id="BSDZ01000008">
    <property type="protein sequence ID" value="GLI60563.1"/>
    <property type="molecule type" value="Genomic_DNA"/>
</dbReference>
<sequence>WLPGDQRGRIDEALGRPPTARPSAVLAAGAAGAAAQPSKQIASAADAAADAATATARATATATATATMAVAAPEKLVCSWQASRAVCVVGQREYEVWAASHTGKGR</sequence>
<feature type="non-terminal residue" evidence="2">
    <location>
        <position position="1"/>
    </location>
</feature>